<evidence type="ECO:0000313" key="2">
    <source>
        <dbReference type="EMBL" id="KAG8452999.1"/>
    </source>
</evidence>
<feature type="region of interest" description="Disordered" evidence="1">
    <location>
        <begin position="55"/>
        <end position="83"/>
    </location>
</feature>
<protein>
    <submittedName>
        <fullName evidence="2">Uncharacterized protein</fullName>
    </submittedName>
</protein>
<evidence type="ECO:0000313" key="3">
    <source>
        <dbReference type="Proteomes" id="UP000812440"/>
    </source>
</evidence>
<gene>
    <name evidence="2" type="ORF">GDO86_004709</name>
</gene>
<dbReference type="AlphaFoldDB" id="A0A8T2K718"/>
<proteinExistence type="predicted"/>
<feature type="region of interest" description="Disordered" evidence="1">
    <location>
        <begin position="1"/>
        <end position="20"/>
    </location>
</feature>
<name>A0A8T2K718_9PIPI</name>
<sequence>MLVSDDQSALASEQKQSSDVTGTPLLLRLCRLPIWHLWCSFLVILPLVSGETNGRSKGKGDLFFAPDKSGPPKDLAMDRPCPV</sequence>
<dbReference type="EMBL" id="JAACNH010000002">
    <property type="protein sequence ID" value="KAG8452999.1"/>
    <property type="molecule type" value="Genomic_DNA"/>
</dbReference>
<accession>A0A8T2K718</accession>
<keyword evidence="3" id="KW-1185">Reference proteome</keyword>
<comment type="caution">
    <text evidence="2">The sequence shown here is derived from an EMBL/GenBank/DDBJ whole genome shotgun (WGS) entry which is preliminary data.</text>
</comment>
<evidence type="ECO:0000256" key="1">
    <source>
        <dbReference type="SAM" id="MobiDB-lite"/>
    </source>
</evidence>
<reference evidence="2" key="1">
    <citation type="thesis" date="2020" institute="ProQuest LLC" country="789 East Eisenhower Parkway, Ann Arbor, MI, USA">
        <title>Comparative Genomics and Chromosome Evolution.</title>
        <authorList>
            <person name="Mudd A.B."/>
        </authorList>
    </citation>
    <scope>NUCLEOTIDE SEQUENCE</scope>
    <source>
        <strain evidence="2">Female2</strain>
        <tissue evidence="2">Blood</tissue>
    </source>
</reference>
<dbReference type="Proteomes" id="UP000812440">
    <property type="component" value="Chromosome 2"/>
</dbReference>
<organism evidence="2 3">
    <name type="scientific">Hymenochirus boettgeri</name>
    <name type="common">Congo dwarf clawed frog</name>
    <dbReference type="NCBI Taxonomy" id="247094"/>
    <lineage>
        <taxon>Eukaryota</taxon>
        <taxon>Metazoa</taxon>
        <taxon>Chordata</taxon>
        <taxon>Craniata</taxon>
        <taxon>Vertebrata</taxon>
        <taxon>Euteleostomi</taxon>
        <taxon>Amphibia</taxon>
        <taxon>Batrachia</taxon>
        <taxon>Anura</taxon>
        <taxon>Pipoidea</taxon>
        <taxon>Pipidae</taxon>
        <taxon>Pipinae</taxon>
        <taxon>Hymenochirus</taxon>
    </lineage>
</organism>